<evidence type="ECO:0000256" key="3">
    <source>
        <dbReference type="ARBA" id="ARBA00022692"/>
    </source>
</evidence>
<gene>
    <name evidence="9" type="ORF">HZA61_08920</name>
</gene>
<keyword evidence="2" id="KW-1003">Cell membrane</keyword>
<name>A0A933SDY0_UNCEI</name>
<evidence type="ECO:0000256" key="7">
    <source>
        <dbReference type="SAM" id="Phobius"/>
    </source>
</evidence>
<feature type="domain" description="EamA" evidence="8">
    <location>
        <begin position="147"/>
        <end position="276"/>
    </location>
</feature>
<accession>A0A933SDY0</accession>
<dbReference type="Gene3D" id="1.10.3730.20">
    <property type="match status" value="1"/>
</dbReference>
<feature type="transmembrane region" description="Helical" evidence="7">
    <location>
        <begin position="237"/>
        <end position="257"/>
    </location>
</feature>
<dbReference type="GO" id="GO:0005886">
    <property type="term" value="C:plasma membrane"/>
    <property type="evidence" value="ECO:0007669"/>
    <property type="project" value="UniProtKB-SubCell"/>
</dbReference>
<dbReference type="Proteomes" id="UP000696931">
    <property type="component" value="Unassembled WGS sequence"/>
</dbReference>
<feature type="transmembrane region" description="Helical" evidence="7">
    <location>
        <begin position="206"/>
        <end position="225"/>
    </location>
</feature>
<dbReference type="AlphaFoldDB" id="A0A933SDY0"/>
<dbReference type="PANTHER" id="PTHR42920">
    <property type="entry name" value="OS03G0707200 PROTEIN-RELATED"/>
    <property type="match status" value="1"/>
</dbReference>
<dbReference type="SUPFAM" id="SSF103481">
    <property type="entry name" value="Multidrug resistance efflux transporter EmrE"/>
    <property type="match status" value="2"/>
</dbReference>
<keyword evidence="5 7" id="KW-0472">Membrane</keyword>
<feature type="transmembrane region" description="Helical" evidence="7">
    <location>
        <begin position="38"/>
        <end position="60"/>
    </location>
</feature>
<feature type="transmembrane region" description="Helical" evidence="7">
    <location>
        <begin position="12"/>
        <end position="32"/>
    </location>
</feature>
<feature type="transmembrane region" description="Helical" evidence="7">
    <location>
        <begin position="72"/>
        <end position="92"/>
    </location>
</feature>
<feature type="transmembrane region" description="Helical" evidence="7">
    <location>
        <begin position="147"/>
        <end position="166"/>
    </location>
</feature>
<dbReference type="InterPro" id="IPR051258">
    <property type="entry name" value="Diverse_Substrate_Transporter"/>
</dbReference>
<sequence length="301" mass="30582">MREKRSSIRPPIPPIPAILGAIVSVQGGAALAKGLFPVLGAMGTCGLRVGFSAVILVAAFRPWRRRTTAEQWRALVLYGLVLGMMNLVFYLSLSRIPLGLAVTLEFVGPLGLAVAGSRRAVDLAWVLLAAAGIALITPWAGGGVDPLGVLLALGAGACWAAYIVLGGRVSRMVPGGDAVAIGMVFASFVALPAAVATGGFLRLTPALAAAGIGVALLSSAIPYTLEMVALKALPARTFGILMSLEPAVAAIAGWLFLHERLSPSQCLAVALVIAASTGATLTTSRPTPGGDGEASEGWQGG</sequence>
<reference evidence="9" key="1">
    <citation type="submission" date="2020-07" db="EMBL/GenBank/DDBJ databases">
        <title>Huge and variable diversity of episymbiotic CPR bacteria and DPANN archaea in groundwater ecosystems.</title>
        <authorList>
            <person name="He C.Y."/>
            <person name="Keren R."/>
            <person name="Whittaker M."/>
            <person name="Farag I.F."/>
            <person name="Doudna J."/>
            <person name="Cate J.H.D."/>
            <person name="Banfield J.F."/>
        </authorList>
    </citation>
    <scope>NUCLEOTIDE SEQUENCE</scope>
    <source>
        <strain evidence="9">NC_groundwater_1813_Pr3_B-0.1um_71_17</strain>
    </source>
</reference>
<proteinExistence type="predicted"/>
<comment type="caution">
    <text evidence="9">The sequence shown here is derived from an EMBL/GenBank/DDBJ whole genome shotgun (WGS) entry which is preliminary data.</text>
</comment>
<feature type="transmembrane region" description="Helical" evidence="7">
    <location>
        <begin position="98"/>
        <end position="116"/>
    </location>
</feature>
<dbReference type="EMBL" id="JACRIW010000058">
    <property type="protein sequence ID" value="MBI5169596.1"/>
    <property type="molecule type" value="Genomic_DNA"/>
</dbReference>
<evidence type="ECO:0000256" key="5">
    <source>
        <dbReference type="ARBA" id="ARBA00023136"/>
    </source>
</evidence>
<feature type="region of interest" description="Disordered" evidence="6">
    <location>
        <begin position="282"/>
        <end position="301"/>
    </location>
</feature>
<dbReference type="InterPro" id="IPR037185">
    <property type="entry name" value="EmrE-like"/>
</dbReference>
<feature type="transmembrane region" description="Helical" evidence="7">
    <location>
        <begin position="178"/>
        <end position="200"/>
    </location>
</feature>
<evidence type="ECO:0000259" key="8">
    <source>
        <dbReference type="Pfam" id="PF00892"/>
    </source>
</evidence>
<evidence type="ECO:0000256" key="4">
    <source>
        <dbReference type="ARBA" id="ARBA00022989"/>
    </source>
</evidence>
<feature type="transmembrane region" description="Helical" evidence="7">
    <location>
        <begin position="123"/>
        <end position="141"/>
    </location>
</feature>
<dbReference type="PANTHER" id="PTHR42920:SF5">
    <property type="entry name" value="EAMA DOMAIN-CONTAINING PROTEIN"/>
    <property type="match status" value="1"/>
</dbReference>
<evidence type="ECO:0000256" key="1">
    <source>
        <dbReference type="ARBA" id="ARBA00004651"/>
    </source>
</evidence>
<keyword evidence="4 7" id="KW-1133">Transmembrane helix</keyword>
<keyword evidence="3 7" id="KW-0812">Transmembrane</keyword>
<evidence type="ECO:0000256" key="2">
    <source>
        <dbReference type="ARBA" id="ARBA00022475"/>
    </source>
</evidence>
<comment type="subcellular location">
    <subcellularLocation>
        <location evidence="1">Cell membrane</location>
        <topology evidence="1">Multi-pass membrane protein</topology>
    </subcellularLocation>
</comment>
<dbReference type="Pfam" id="PF00892">
    <property type="entry name" value="EamA"/>
    <property type="match status" value="1"/>
</dbReference>
<evidence type="ECO:0000313" key="10">
    <source>
        <dbReference type="Proteomes" id="UP000696931"/>
    </source>
</evidence>
<evidence type="ECO:0000313" key="9">
    <source>
        <dbReference type="EMBL" id="MBI5169596.1"/>
    </source>
</evidence>
<evidence type="ECO:0000256" key="6">
    <source>
        <dbReference type="SAM" id="MobiDB-lite"/>
    </source>
</evidence>
<organism evidence="9 10">
    <name type="scientific">Eiseniibacteriota bacterium</name>
    <dbReference type="NCBI Taxonomy" id="2212470"/>
    <lineage>
        <taxon>Bacteria</taxon>
        <taxon>Candidatus Eiseniibacteriota</taxon>
    </lineage>
</organism>
<dbReference type="InterPro" id="IPR000620">
    <property type="entry name" value="EamA_dom"/>
</dbReference>
<protein>
    <submittedName>
        <fullName evidence="9">DMT family transporter</fullName>
    </submittedName>
</protein>